<gene>
    <name evidence="2" type="ORF">MNBD_ALPHA09-1388</name>
</gene>
<evidence type="ECO:0000313" key="2">
    <source>
        <dbReference type="EMBL" id="VAW13713.1"/>
    </source>
</evidence>
<sequence length="74" mass="7773">MSGPPKPPDGGARAAEGSREIYLEFIPVGNAVKVVAVDSVSGLEVSIVGPANAPRRTLEQNAIKKLEFMLAKLN</sequence>
<dbReference type="EMBL" id="UOEM01000064">
    <property type="protein sequence ID" value="VAW13713.1"/>
    <property type="molecule type" value="Genomic_DNA"/>
</dbReference>
<organism evidence="2">
    <name type="scientific">hydrothermal vent metagenome</name>
    <dbReference type="NCBI Taxonomy" id="652676"/>
    <lineage>
        <taxon>unclassified sequences</taxon>
        <taxon>metagenomes</taxon>
        <taxon>ecological metagenomes</taxon>
    </lineage>
</organism>
<feature type="domain" description="DUF6898" evidence="1">
    <location>
        <begin position="19"/>
        <end position="72"/>
    </location>
</feature>
<accession>A0A3B0TC94</accession>
<protein>
    <recommendedName>
        <fullName evidence="1">DUF6898 domain-containing protein</fullName>
    </recommendedName>
</protein>
<proteinExistence type="predicted"/>
<reference evidence="2" key="1">
    <citation type="submission" date="2018-06" db="EMBL/GenBank/DDBJ databases">
        <authorList>
            <person name="Zhirakovskaya E."/>
        </authorList>
    </citation>
    <scope>NUCLEOTIDE SEQUENCE</scope>
</reference>
<dbReference type="AlphaFoldDB" id="A0A3B0TC94"/>
<name>A0A3B0TC94_9ZZZZ</name>
<evidence type="ECO:0000259" key="1">
    <source>
        <dbReference type="Pfam" id="PF21839"/>
    </source>
</evidence>
<dbReference type="InterPro" id="IPR054193">
    <property type="entry name" value="DUF6898"/>
</dbReference>
<dbReference type="Pfam" id="PF21839">
    <property type="entry name" value="DUF6898"/>
    <property type="match status" value="1"/>
</dbReference>